<dbReference type="EMBL" id="AQQV01000001">
    <property type="protein sequence ID" value="ORE88577.1"/>
    <property type="molecule type" value="Genomic_DNA"/>
</dbReference>
<comment type="cofactor">
    <cofactor evidence="9">
        <name>[2Fe-2S] cluster</name>
        <dbReference type="ChEBI" id="CHEBI:190135"/>
    </cofactor>
</comment>
<dbReference type="STRING" id="1317117.ATO7_01840"/>
<keyword evidence="4" id="KW-0479">Metal-binding</keyword>
<dbReference type="GO" id="GO:0016491">
    <property type="term" value="F:oxidoreductase activity"/>
    <property type="evidence" value="ECO:0007669"/>
    <property type="project" value="UniProtKB-KW"/>
</dbReference>
<dbReference type="CDD" id="cd06214">
    <property type="entry name" value="PA_degradation_oxidoreductase_like"/>
    <property type="match status" value="1"/>
</dbReference>
<comment type="caution">
    <text evidence="12">The sequence shown here is derived from an EMBL/GenBank/DDBJ whole genome shotgun (WGS) entry which is preliminary data.</text>
</comment>
<evidence type="ECO:0000256" key="1">
    <source>
        <dbReference type="ARBA" id="ARBA00001974"/>
    </source>
</evidence>
<dbReference type="Gene3D" id="3.40.50.80">
    <property type="entry name" value="Nucleotide-binding domain of ferredoxin-NADP reductase (FNR) module"/>
    <property type="match status" value="1"/>
</dbReference>
<comment type="cofactor">
    <cofactor evidence="1">
        <name>FAD</name>
        <dbReference type="ChEBI" id="CHEBI:57692"/>
    </cofactor>
</comment>
<dbReference type="Pfam" id="PF00111">
    <property type="entry name" value="Fer2"/>
    <property type="match status" value="1"/>
</dbReference>
<dbReference type="GO" id="GO:0051537">
    <property type="term" value="F:2 iron, 2 sulfur cluster binding"/>
    <property type="evidence" value="ECO:0007669"/>
    <property type="project" value="UniProtKB-KW"/>
</dbReference>
<dbReference type="InterPro" id="IPR017938">
    <property type="entry name" value="Riboflavin_synthase-like_b-brl"/>
</dbReference>
<dbReference type="InterPro" id="IPR012675">
    <property type="entry name" value="Beta-grasp_dom_sf"/>
</dbReference>
<dbReference type="GO" id="GO:0046872">
    <property type="term" value="F:metal ion binding"/>
    <property type="evidence" value="ECO:0007669"/>
    <property type="project" value="UniProtKB-KW"/>
</dbReference>
<feature type="domain" description="FAD-binding FR-type" evidence="11">
    <location>
        <begin position="1"/>
        <end position="99"/>
    </location>
</feature>
<dbReference type="Gene3D" id="2.40.30.10">
    <property type="entry name" value="Translation factors"/>
    <property type="match status" value="1"/>
</dbReference>
<evidence type="ECO:0000256" key="9">
    <source>
        <dbReference type="ARBA" id="ARBA00034078"/>
    </source>
</evidence>
<dbReference type="PANTHER" id="PTHR47354:SF8">
    <property type="entry name" value="1,2-PHENYLACETYL-COA EPOXIDASE, SUBUNIT E"/>
    <property type="match status" value="1"/>
</dbReference>
<dbReference type="InterPro" id="IPR006058">
    <property type="entry name" value="2Fe2S_fd_BS"/>
</dbReference>
<evidence type="ECO:0000256" key="3">
    <source>
        <dbReference type="ARBA" id="ARBA00022714"/>
    </source>
</evidence>
<dbReference type="SUPFAM" id="SSF54292">
    <property type="entry name" value="2Fe-2S ferredoxin-like"/>
    <property type="match status" value="1"/>
</dbReference>
<protein>
    <submittedName>
        <fullName evidence="12">Flavodoxin reductase family 1</fullName>
    </submittedName>
</protein>
<evidence type="ECO:0000313" key="13">
    <source>
        <dbReference type="Proteomes" id="UP000192342"/>
    </source>
</evidence>
<dbReference type="SUPFAM" id="SSF52343">
    <property type="entry name" value="Ferredoxin reductase-like, C-terminal NADP-linked domain"/>
    <property type="match status" value="1"/>
</dbReference>
<evidence type="ECO:0000313" key="12">
    <source>
        <dbReference type="EMBL" id="ORE88577.1"/>
    </source>
</evidence>
<dbReference type="PROSITE" id="PS51384">
    <property type="entry name" value="FAD_FR"/>
    <property type="match status" value="1"/>
</dbReference>
<dbReference type="CDD" id="cd00207">
    <property type="entry name" value="fer2"/>
    <property type="match status" value="1"/>
</dbReference>
<name>A0A1Y1SFZ2_9GAMM</name>
<dbReference type="Pfam" id="PF00175">
    <property type="entry name" value="NAD_binding_1"/>
    <property type="match status" value="1"/>
</dbReference>
<dbReference type="InterPro" id="IPR001709">
    <property type="entry name" value="Flavoprot_Pyr_Nucl_cyt_Rdtase"/>
</dbReference>
<gene>
    <name evidence="12" type="ORF">ATO7_01840</name>
</gene>
<dbReference type="Pfam" id="PF00970">
    <property type="entry name" value="FAD_binding_6"/>
    <property type="match status" value="1"/>
</dbReference>
<dbReference type="SUPFAM" id="SSF63380">
    <property type="entry name" value="Riboflavin synthase domain-like"/>
    <property type="match status" value="1"/>
</dbReference>
<dbReference type="Gene3D" id="3.10.20.30">
    <property type="match status" value="1"/>
</dbReference>
<dbReference type="InterPro" id="IPR036010">
    <property type="entry name" value="2Fe-2S_ferredoxin-like_sf"/>
</dbReference>
<keyword evidence="3" id="KW-0001">2Fe-2S</keyword>
<dbReference type="InterPro" id="IPR001041">
    <property type="entry name" value="2Fe-2S_ferredoxin-type"/>
</dbReference>
<evidence type="ECO:0000256" key="5">
    <source>
        <dbReference type="ARBA" id="ARBA00022827"/>
    </source>
</evidence>
<dbReference type="InterPro" id="IPR008333">
    <property type="entry name" value="Cbr1-like_FAD-bd_dom"/>
</dbReference>
<proteinExistence type="predicted"/>
<dbReference type="Proteomes" id="UP000192342">
    <property type="component" value="Unassembled WGS sequence"/>
</dbReference>
<dbReference type="PANTHER" id="PTHR47354">
    <property type="entry name" value="NADH OXIDOREDUCTASE HCR"/>
    <property type="match status" value="1"/>
</dbReference>
<dbReference type="AlphaFoldDB" id="A0A1Y1SFZ2"/>
<evidence type="ECO:0000256" key="2">
    <source>
        <dbReference type="ARBA" id="ARBA00022630"/>
    </source>
</evidence>
<dbReference type="InterPro" id="IPR001433">
    <property type="entry name" value="OxRdtase_FAD/NAD-bd"/>
</dbReference>
<dbReference type="RefSeq" id="WP_206044757.1">
    <property type="nucleotide sequence ID" value="NZ_AQQV01000001.1"/>
</dbReference>
<dbReference type="InterPro" id="IPR017927">
    <property type="entry name" value="FAD-bd_FR_type"/>
</dbReference>
<evidence type="ECO:0000256" key="7">
    <source>
        <dbReference type="ARBA" id="ARBA00023004"/>
    </source>
</evidence>
<evidence type="ECO:0000259" key="11">
    <source>
        <dbReference type="PROSITE" id="PS51384"/>
    </source>
</evidence>
<keyword evidence="6" id="KW-0560">Oxidoreductase</keyword>
<sequence length="334" mass="36009">MAEVIEETADARSVVFDVPSELRDSFAYKPGQFVTLHVPHGDKNLPRCYSASSSPHLDEPLRVTIKRVVDGRASNWICDHLAAGDTLEVAAPAGIFCPRDLDGEFLLFAGGSGITPVLSILRSVLLAGRGHVRLIYANRDERSVIFAEELARLSREHPQRLQIVHWLDSVQGIPSQAQLASQTQGWENADCFVCGPAIFMDATAAALHDAGYARNKVHIERFVSLPDDADTPPAEALGSADAASVTINVKLDGETHTVEGKQGALLLDTLEEAGLDAPYSCRAGACAACMCHLDAGEVELAQNQVLDQNDLEQGWVLGCQAILRSDKISVSYPE</sequence>
<keyword evidence="7" id="KW-0408">Iron</keyword>
<dbReference type="GO" id="GO:0050660">
    <property type="term" value="F:flavin adenine dinucleotide binding"/>
    <property type="evidence" value="ECO:0007669"/>
    <property type="project" value="TreeGrafter"/>
</dbReference>
<evidence type="ECO:0000256" key="4">
    <source>
        <dbReference type="ARBA" id="ARBA00022723"/>
    </source>
</evidence>
<evidence type="ECO:0000259" key="10">
    <source>
        <dbReference type="PROSITE" id="PS51085"/>
    </source>
</evidence>
<dbReference type="PROSITE" id="PS00197">
    <property type="entry name" value="2FE2S_FER_1"/>
    <property type="match status" value="1"/>
</dbReference>
<feature type="domain" description="2Fe-2S ferredoxin-type" evidence="10">
    <location>
        <begin position="245"/>
        <end position="334"/>
    </location>
</feature>
<dbReference type="InterPro" id="IPR050415">
    <property type="entry name" value="MRET"/>
</dbReference>
<keyword evidence="2" id="KW-0285">Flavoprotein</keyword>
<evidence type="ECO:0000256" key="6">
    <source>
        <dbReference type="ARBA" id="ARBA00023002"/>
    </source>
</evidence>
<accession>A0A1Y1SFZ2</accession>
<keyword evidence="8" id="KW-0411">Iron-sulfur</keyword>
<dbReference type="InterPro" id="IPR039261">
    <property type="entry name" value="FNR_nucleotide-bd"/>
</dbReference>
<organism evidence="12 13">
    <name type="scientific">Oceanococcus atlanticus</name>
    <dbReference type="NCBI Taxonomy" id="1317117"/>
    <lineage>
        <taxon>Bacteria</taxon>
        <taxon>Pseudomonadati</taxon>
        <taxon>Pseudomonadota</taxon>
        <taxon>Gammaproteobacteria</taxon>
        <taxon>Chromatiales</taxon>
        <taxon>Oceanococcaceae</taxon>
        <taxon>Oceanococcus</taxon>
    </lineage>
</organism>
<dbReference type="PRINTS" id="PR00371">
    <property type="entry name" value="FPNCR"/>
</dbReference>
<evidence type="ECO:0000256" key="8">
    <source>
        <dbReference type="ARBA" id="ARBA00023014"/>
    </source>
</evidence>
<dbReference type="PRINTS" id="PR00410">
    <property type="entry name" value="PHEHYDRXLASE"/>
</dbReference>
<keyword evidence="5" id="KW-0274">FAD</keyword>
<dbReference type="PROSITE" id="PS51085">
    <property type="entry name" value="2FE2S_FER_2"/>
    <property type="match status" value="1"/>
</dbReference>
<reference evidence="12 13" key="1">
    <citation type="submission" date="2013-04" db="EMBL/GenBank/DDBJ databases">
        <title>Oceanococcus atlanticus 22II-S10r2 Genome Sequencing.</title>
        <authorList>
            <person name="Lai Q."/>
            <person name="Li G."/>
            <person name="Shao Z."/>
        </authorList>
    </citation>
    <scope>NUCLEOTIDE SEQUENCE [LARGE SCALE GENOMIC DNA]</scope>
    <source>
        <strain evidence="12 13">22II-S10r2</strain>
    </source>
</reference>
<keyword evidence="13" id="KW-1185">Reference proteome</keyword>